<evidence type="ECO:0000313" key="3">
    <source>
        <dbReference type="EMBL" id="GAQ78993.1"/>
    </source>
</evidence>
<dbReference type="InterPro" id="IPR053233">
    <property type="entry name" value="ABRA-related"/>
</dbReference>
<gene>
    <name evidence="3" type="ORF">KFL_000220240</name>
</gene>
<sequence length="395" mass="43293">MKQSAAHAGNLLGQHDENVLKVRGALRAAEKSSELQTGITGSDSRAVREPGRLESGGEAADISGASRESSALVPPSDQSTDEKSVRASVVILEGPSLADGGERSLSEASGAGQMPEAGAHDDAETEEEDGDWEALPSEKEIETYAEYLGMKPKEDTEVLWIAEQAMLCPVPDGWQEGVDSDGSTYFYELETMTSCRAHPCDDDYKFLYRGLRRSVRESAVTFEAVIIMADRLGIDVATEPHLLWVARHALLAPLLPGWEEMEDEEGSYYYDRRAERATAEHPIDAFFFRLIETERMKRKELEKSNSSALAAKDAEACVMELLDEDGDVFTFDWSKAEKHEPPPFDEDPATADSWSSMAVLPTVAKLVWKAPLGLFTALLRIWSTVVGSRVAASDA</sequence>
<dbReference type="SMART" id="SM00456">
    <property type="entry name" value="WW"/>
    <property type="match status" value="2"/>
</dbReference>
<feature type="domain" description="WW" evidence="2">
    <location>
        <begin position="252"/>
        <end position="284"/>
    </location>
</feature>
<feature type="compositionally biased region" description="Polar residues" evidence="1">
    <location>
        <begin position="34"/>
        <end position="43"/>
    </location>
</feature>
<name>A0A1Y1HLX6_KLENI</name>
<proteinExistence type="predicted"/>
<dbReference type="CDD" id="cd00201">
    <property type="entry name" value="WW"/>
    <property type="match status" value="1"/>
</dbReference>
<dbReference type="PROSITE" id="PS50020">
    <property type="entry name" value="WW_DOMAIN_2"/>
    <property type="match status" value="2"/>
</dbReference>
<dbReference type="EMBL" id="DF236971">
    <property type="protein sequence ID" value="GAQ78993.1"/>
    <property type="molecule type" value="Genomic_DNA"/>
</dbReference>
<dbReference type="Proteomes" id="UP000054558">
    <property type="component" value="Unassembled WGS sequence"/>
</dbReference>
<feature type="domain" description="WW" evidence="2">
    <location>
        <begin position="168"/>
        <end position="201"/>
    </location>
</feature>
<protein>
    <recommendedName>
        <fullName evidence="2">WW domain-containing protein</fullName>
    </recommendedName>
</protein>
<keyword evidence="4" id="KW-1185">Reference proteome</keyword>
<feature type="region of interest" description="Disordered" evidence="1">
    <location>
        <begin position="23"/>
        <end position="138"/>
    </location>
</feature>
<dbReference type="PANTHER" id="PTHR21715">
    <property type="entry name" value="RH04127P"/>
    <property type="match status" value="1"/>
</dbReference>
<dbReference type="PANTHER" id="PTHR21715:SF0">
    <property type="entry name" value="RH04127P"/>
    <property type="match status" value="1"/>
</dbReference>
<reference evidence="3 4" key="1">
    <citation type="journal article" date="2014" name="Nat. Commun.">
        <title>Klebsormidium flaccidum genome reveals primary factors for plant terrestrial adaptation.</title>
        <authorList>
            <person name="Hori K."/>
            <person name="Maruyama F."/>
            <person name="Fujisawa T."/>
            <person name="Togashi T."/>
            <person name="Yamamoto N."/>
            <person name="Seo M."/>
            <person name="Sato S."/>
            <person name="Yamada T."/>
            <person name="Mori H."/>
            <person name="Tajima N."/>
            <person name="Moriyama T."/>
            <person name="Ikeuchi M."/>
            <person name="Watanabe M."/>
            <person name="Wada H."/>
            <person name="Kobayashi K."/>
            <person name="Saito M."/>
            <person name="Masuda T."/>
            <person name="Sasaki-Sekimoto Y."/>
            <person name="Mashiguchi K."/>
            <person name="Awai K."/>
            <person name="Shimojima M."/>
            <person name="Masuda S."/>
            <person name="Iwai M."/>
            <person name="Nobusawa T."/>
            <person name="Narise T."/>
            <person name="Kondo S."/>
            <person name="Saito H."/>
            <person name="Sato R."/>
            <person name="Murakawa M."/>
            <person name="Ihara Y."/>
            <person name="Oshima-Yamada Y."/>
            <person name="Ohtaka K."/>
            <person name="Satoh M."/>
            <person name="Sonobe K."/>
            <person name="Ishii M."/>
            <person name="Ohtani R."/>
            <person name="Kanamori-Sato M."/>
            <person name="Honoki R."/>
            <person name="Miyazaki D."/>
            <person name="Mochizuki H."/>
            <person name="Umetsu J."/>
            <person name="Higashi K."/>
            <person name="Shibata D."/>
            <person name="Kamiya Y."/>
            <person name="Sato N."/>
            <person name="Nakamura Y."/>
            <person name="Tabata S."/>
            <person name="Ida S."/>
            <person name="Kurokawa K."/>
            <person name="Ohta H."/>
        </authorList>
    </citation>
    <scope>NUCLEOTIDE SEQUENCE [LARGE SCALE GENOMIC DNA]</scope>
    <source>
        <strain evidence="3 4">NIES-2285</strain>
    </source>
</reference>
<organism evidence="3 4">
    <name type="scientific">Klebsormidium nitens</name>
    <name type="common">Green alga</name>
    <name type="synonym">Ulothrix nitens</name>
    <dbReference type="NCBI Taxonomy" id="105231"/>
    <lineage>
        <taxon>Eukaryota</taxon>
        <taxon>Viridiplantae</taxon>
        <taxon>Streptophyta</taxon>
        <taxon>Klebsormidiophyceae</taxon>
        <taxon>Klebsormidiales</taxon>
        <taxon>Klebsormidiaceae</taxon>
        <taxon>Klebsormidium</taxon>
    </lineage>
</organism>
<feature type="compositionally biased region" description="Acidic residues" evidence="1">
    <location>
        <begin position="123"/>
        <end position="132"/>
    </location>
</feature>
<evidence type="ECO:0000256" key="1">
    <source>
        <dbReference type="SAM" id="MobiDB-lite"/>
    </source>
</evidence>
<evidence type="ECO:0000259" key="2">
    <source>
        <dbReference type="PROSITE" id="PS50020"/>
    </source>
</evidence>
<evidence type="ECO:0000313" key="4">
    <source>
        <dbReference type="Proteomes" id="UP000054558"/>
    </source>
</evidence>
<dbReference type="STRING" id="105231.A0A1Y1HLX6"/>
<dbReference type="InterPro" id="IPR036020">
    <property type="entry name" value="WW_dom_sf"/>
</dbReference>
<dbReference type="InterPro" id="IPR001202">
    <property type="entry name" value="WW_dom"/>
</dbReference>
<dbReference type="OrthoDB" id="6344460at2759"/>
<accession>A0A1Y1HLX6</accession>
<dbReference type="Gene3D" id="3.30.1470.10">
    <property type="entry name" value="Photosystem I PsaD, reaction center subunit II"/>
    <property type="match status" value="2"/>
</dbReference>
<dbReference type="SUPFAM" id="SSF51045">
    <property type="entry name" value="WW domain"/>
    <property type="match status" value="1"/>
</dbReference>
<dbReference type="AlphaFoldDB" id="A0A1Y1HLX6"/>